<dbReference type="GeneID" id="5710312"/>
<dbReference type="EMBL" id="CP000852">
    <property type="protein sequence ID" value="ABW01883.1"/>
    <property type="molecule type" value="Genomic_DNA"/>
</dbReference>
<dbReference type="KEGG" id="cma:Cmaq_1054"/>
<keyword evidence="2" id="KW-1185">Reference proteome</keyword>
<dbReference type="AlphaFoldDB" id="A8MDM7"/>
<dbReference type="RefSeq" id="WP_012186102.1">
    <property type="nucleotide sequence ID" value="NC_009954.1"/>
</dbReference>
<evidence type="ECO:0000313" key="2">
    <source>
        <dbReference type="Proteomes" id="UP000001137"/>
    </source>
</evidence>
<protein>
    <recommendedName>
        <fullName evidence="3">Transcription elongation factor NusA-like protein</fullName>
    </recommendedName>
</protein>
<dbReference type="OrthoDB" id="4111at2157"/>
<proteinExistence type="predicted"/>
<dbReference type="eggNOG" id="arCOG01761">
    <property type="taxonomic scope" value="Archaea"/>
</dbReference>
<organism evidence="1 2">
    <name type="scientific">Caldivirga maquilingensis (strain ATCC 700844 / DSM 13496 / JCM 10307 / IC-167)</name>
    <dbReference type="NCBI Taxonomy" id="397948"/>
    <lineage>
        <taxon>Archaea</taxon>
        <taxon>Thermoproteota</taxon>
        <taxon>Thermoprotei</taxon>
        <taxon>Thermoproteales</taxon>
        <taxon>Thermoproteaceae</taxon>
        <taxon>Caldivirga</taxon>
    </lineage>
</organism>
<dbReference type="Proteomes" id="UP000001137">
    <property type="component" value="Chromosome"/>
</dbReference>
<dbReference type="NCBIfam" id="NF005013">
    <property type="entry name" value="PRK06418.1"/>
    <property type="match status" value="1"/>
</dbReference>
<name>A8MDM7_CALMQ</name>
<evidence type="ECO:0000313" key="1">
    <source>
        <dbReference type="EMBL" id="ABW01883.1"/>
    </source>
</evidence>
<gene>
    <name evidence="1" type="ordered locus">Cmaq_1054</name>
</gene>
<reference evidence="1 2" key="1">
    <citation type="submission" date="2007-10" db="EMBL/GenBank/DDBJ databases">
        <title>Complete sequence of Caldivirga maquilingensis IC-167.</title>
        <authorList>
            <consortium name="US DOE Joint Genome Institute"/>
            <person name="Copeland A."/>
            <person name="Lucas S."/>
            <person name="Lapidus A."/>
            <person name="Barry K."/>
            <person name="Glavina del Rio T."/>
            <person name="Dalin E."/>
            <person name="Tice H."/>
            <person name="Pitluck S."/>
            <person name="Saunders E."/>
            <person name="Brettin T."/>
            <person name="Bruce D."/>
            <person name="Detter J.C."/>
            <person name="Han C."/>
            <person name="Schmutz J."/>
            <person name="Larimer F."/>
            <person name="Land M."/>
            <person name="Hauser L."/>
            <person name="Kyrpides N."/>
            <person name="Ivanova N."/>
            <person name="Biddle J.F."/>
            <person name="Zhang Z."/>
            <person name="Fitz-Gibbon S.T."/>
            <person name="Lowe T.M."/>
            <person name="Saltikov C."/>
            <person name="House C.H."/>
            <person name="Richardson P."/>
        </authorList>
    </citation>
    <scope>NUCLEOTIDE SEQUENCE [LARGE SCALE GENOMIC DNA]</scope>
    <source>
        <strain evidence="2">ATCC 700844 / DSM 13496 / JCM 10307 / IC-167</strain>
    </source>
</reference>
<dbReference type="HOGENOM" id="CLU_132460_1_0_2"/>
<accession>A8MDM7</accession>
<dbReference type="STRING" id="397948.Cmaq_1054"/>
<evidence type="ECO:0008006" key="3">
    <source>
        <dbReference type="Google" id="ProtNLM"/>
    </source>
</evidence>
<sequence length="178" mass="20654">MRIPFCEFCVKTRLFCSKCQSLLNSGQYEMHDVDVIDAILKLTDNDQKLNNMLSNVEYYKSYEVDDTYFIALKGIRRVPINVVRQIEDKLSEALNRRVKIIEYTADINELVTQVAYPARPTVATTWLPDGTNETEVRIMRRDARRLRLRPSDMARLLSAITNRNVKVKVISHDQLNTA</sequence>